<feature type="transmembrane region" description="Helical" evidence="3">
    <location>
        <begin position="16"/>
        <end position="36"/>
    </location>
</feature>
<dbReference type="GO" id="GO:0004252">
    <property type="term" value="F:serine-type endopeptidase activity"/>
    <property type="evidence" value="ECO:0007669"/>
    <property type="project" value="InterPro"/>
</dbReference>
<dbReference type="PROSITE" id="PS00134">
    <property type="entry name" value="TRYPSIN_HIS"/>
    <property type="match status" value="1"/>
</dbReference>
<dbReference type="Gene3D" id="2.40.10.10">
    <property type="entry name" value="Trypsin-like serine proteases"/>
    <property type="match status" value="2"/>
</dbReference>
<dbReference type="PROSITE" id="PS50240">
    <property type="entry name" value="TRYPSIN_DOM"/>
    <property type="match status" value="1"/>
</dbReference>
<proteinExistence type="predicted"/>
<reference evidence="6" key="1">
    <citation type="submission" date="2019-01" db="EMBL/GenBank/DDBJ databases">
        <title>Complete genome of Halorubrum ezzemoulense strain FB21.</title>
        <authorList>
            <person name="Feng Y."/>
            <person name="Louyakis A.S."/>
            <person name="Papke R.T."/>
            <person name="Gogarten J.P."/>
        </authorList>
    </citation>
    <scope>NUCLEOTIDE SEQUENCE [LARGE SCALE GENOMIC DNA]</scope>
    <source>
        <strain evidence="6">Fb21</strain>
    </source>
</reference>
<name>A0A481RCM6_HALEZ</name>
<keyword evidence="3" id="KW-1133">Transmembrane helix</keyword>
<dbReference type="InterPro" id="IPR009003">
    <property type="entry name" value="Peptidase_S1_PA"/>
</dbReference>
<organism evidence="5 6">
    <name type="scientific">Halorubrum ezzemoulense</name>
    <name type="common">Halorubrum chaoviator</name>
    <dbReference type="NCBI Taxonomy" id="337243"/>
    <lineage>
        <taxon>Archaea</taxon>
        <taxon>Methanobacteriati</taxon>
        <taxon>Methanobacteriota</taxon>
        <taxon>Stenosarchaea group</taxon>
        <taxon>Halobacteria</taxon>
        <taxon>Halobacteriales</taxon>
        <taxon>Haloferacaceae</taxon>
        <taxon>Halorubrum</taxon>
    </lineage>
</organism>
<accession>A0A481RCM6</accession>
<dbReference type="SUPFAM" id="SSF50494">
    <property type="entry name" value="Trypsin-like serine proteases"/>
    <property type="match status" value="1"/>
</dbReference>
<dbReference type="PANTHER" id="PTHR15462">
    <property type="entry name" value="SERINE PROTEASE"/>
    <property type="match status" value="1"/>
</dbReference>
<feature type="compositionally biased region" description="Polar residues" evidence="2">
    <location>
        <begin position="60"/>
        <end position="78"/>
    </location>
</feature>
<gene>
    <name evidence="5" type="ORF">EO776_02395</name>
</gene>
<dbReference type="GO" id="GO:0006508">
    <property type="term" value="P:proteolysis"/>
    <property type="evidence" value="ECO:0007669"/>
    <property type="project" value="UniProtKB-KW"/>
</dbReference>
<feature type="domain" description="Peptidase S1" evidence="4">
    <location>
        <begin position="179"/>
        <end position="436"/>
    </location>
</feature>
<dbReference type="KEGG" id="hezz:EO776_02395"/>
<keyword evidence="5" id="KW-0645">Protease</keyword>
<dbReference type="PANTHER" id="PTHR15462:SF8">
    <property type="entry name" value="SERINE PROTEASE"/>
    <property type="match status" value="1"/>
</dbReference>
<dbReference type="InterPro" id="IPR018114">
    <property type="entry name" value="TRYPSIN_HIS"/>
</dbReference>
<evidence type="ECO:0000256" key="3">
    <source>
        <dbReference type="SAM" id="Phobius"/>
    </source>
</evidence>
<dbReference type="Proteomes" id="UP000293073">
    <property type="component" value="Chromosome"/>
</dbReference>
<evidence type="ECO:0000313" key="5">
    <source>
        <dbReference type="EMBL" id="QAY18931.1"/>
    </source>
</evidence>
<sequence length="696" mass="75829">MFITSIRTTDVNQRRIATIGLCVLLIISLIPVSSVATQNQQQPKNAAYSEAAKSIHKSSADSSTSVPIQSNASNSSQKAIPAYVPNSRAHKNQAELTNSTKVSITDTQHVTTNKKIATNDTIENLTVVYNGSAQWTEGPIAANQATSVRKTSTEGVDQYSQSPTPPTNAALEPNINNGIIGDDSRLSVRSAYDITNYPWSSIVTLQLVFPDGTRSQCSGAIINGSSSQPPGHVLTAGHCVYSAERGGWVNTTTADSSYVVPGADGTQEPFGRVGIQKIRSYPEWITNENPAYDIALITLDERIGDETGALGYIGIDNTADEVYTHTPTRVTGYPSDKQAGTMWTSVGEGQGTYNFAASEATPEDIVHRYTVDTQVGMSGGPVWVEEYPTPAERQIVSIHAYAVDSDLDGNTEYTQGTRLTESRFSNIQSWTASDSIPDAANDQFEPNDDFISATEVTNDVALDNLRIVSDDVDMFATDLLSGQQLTATSTFDHTQGDLDMVLYNPDQELVAKSQSTTDGEQIEHTSIRNGTYYMAVYGHDDASASYSLSFSTSGSTDSSNDSLPVPAEWTLSTEQYFTLYEDGKRPGTQTISSKLNEWHSTENNSINDVEYSTQEISTALNYWFRSASGGKPIVPTDWELSEKQYFVFYEDGERPSTQEVSAKINQWLSSDSNSVNAVGFNPQEISNAINYWFSNM</sequence>
<dbReference type="InterPro" id="IPR001254">
    <property type="entry name" value="Trypsin_dom"/>
</dbReference>
<dbReference type="Gene3D" id="2.60.120.380">
    <property type="match status" value="1"/>
</dbReference>
<keyword evidence="5" id="KW-0378">Hydrolase</keyword>
<protein>
    <submittedName>
        <fullName evidence="5">Trypsin-like serine protease</fullName>
    </submittedName>
</protein>
<evidence type="ECO:0000259" key="4">
    <source>
        <dbReference type="PROSITE" id="PS50240"/>
    </source>
</evidence>
<feature type="region of interest" description="Disordered" evidence="2">
    <location>
        <begin position="58"/>
        <end position="78"/>
    </location>
</feature>
<keyword evidence="3" id="KW-0812">Transmembrane</keyword>
<dbReference type="InterPro" id="IPR050966">
    <property type="entry name" value="Glutamyl_endopeptidase"/>
</dbReference>
<dbReference type="InterPro" id="IPR043504">
    <property type="entry name" value="Peptidase_S1_PA_chymotrypsin"/>
</dbReference>
<evidence type="ECO:0000256" key="1">
    <source>
        <dbReference type="ARBA" id="ARBA00022729"/>
    </source>
</evidence>
<keyword evidence="3" id="KW-0472">Membrane</keyword>
<dbReference type="Pfam" id="PF13365">
    <property type="entry name" value="Trypsin_2"/>
    <property type="match status" value="1"/>
</dbReference>
<dbReference type="EMBL" id="CP034940">
    <property type="protein sequence ID" value="QAY18931.1"/>
    <property type="molecule type" value="Genomic_DNA"/>
</dbReference>
<evidence type="ECO:0000256" key="2">
    <source>
        <dbReference type="SAM" id="MobiDB-lite"/>
    </source>
</evidence>
<evidence type="ECO:0000313" key="6">
    <source>
        <dbReference type="Proteomes" id="UP000293073"/>
    </source>
</evidence>
<dbReference type="SUPFAM" id="SSF89260">
    <property type="entry name" value="Collagen-binding domain"/>
    <property type="match status" value="1"/>
</dbReference>
<keyword evidence="1" id="KW-0732">Signal</keyword>
<dbReference type="AlphaFoldDB" id="A0A481RCM6"/>